<dbReference type="InterPro" id="IPR036388">
    <property type="entry name" value="WH-like_DNA-bd_sf"/>
</dbReference>
<keyword evidence="1" id="KW-0805">Transcription regulation</keyword>
<dbReference type="Gene3D" id="1.10.10.10">
    <property type="entry name" value="Winged helix-like DNA-binding domain superfamily/Winged helix DNA-binding domain"/>
    <property type="match status" value="1"/>
</dbReference>
<evidence type="ECO:0000256" key="3">
    <source>
        <dbReference type="ARBA" id="ARBA00023163"/>
    </source>
</evidence>
<dbReference type="CDD" id="cd06170">
    <property type="entry name" value="LuxR_C_like"/>
    <property type="match status" value="1"/>
</dbReference>
<evidence type="ECO:0000256" key="2">
    <source>
        <dbReference type="ARBA" id="ARBA00023125"/>
    </source>
</evidence>
<dbReference type="PANTHER" id="PTHR44688">
    <property type="entry name" value="DNA-BINDING TRANSCRIPTIONAL ACTIVATOR DEVR_DOSR"/>
    <property type="match status" value="1"/>
</dbReference>
<dbReference type="PANTHER" id="PTHR44688:SF16">
    <property type="entry name" value="DNA-BINDING TRANSCRIPTIONAL ACTIVATOR DEVR_DOSR"/>
    <property type="match status" value="1"/>
</dbReference>
<dbReference type="PRINTS" id="PR00038">
    <property type="entry name" value="HTHLUXR"/>
</dbReference>
<dbReference type="SMART" id="SM00421">
    <property type="entry name" value="HTH_LUXR"/>
    <property type="match status" value="1"/>
</dbReference>
<keyword evidence="6" id="KW-1185">Reference proteome</keyword>
<feature type="domain" description="HTH luxR-type" evidence="4">
    <location>
        <begin position="285"/>
        <end position="350"/>
    </location>
</feature>
<accession>A0ABP8K752</accession>
<reference evidence="6" key="1">
    <citation type="journal article" date="2019" name="Int. J. Syst. Evol. Microbiol.">
        <title>The Global Catalogue of Microorganisms (GCM) 10K type strain sequencing project: providing services to taxonomists for standard genome sequencing and annotation.</title>
        <authorList>
            <consortium name="The Broad Institute Genomics Platform"/>
            <consortium name="The Broad Institute Genome Sequencing Center for Infectious Disease"/>
            <person name="Wu L."/>
            <person name="Ma J."/>
        </authorList>
    </citation>
    <scope>NUCLEOTIDE SEQUENCE [LARGE SCALE GENOMIC DNA]</scope>
    <source>
        <strain evidence="6">JCM 17809</strain>
    </source>
</reference>
<dbReference type="InterPro" id="IPR016032">
    <property type="entry name" value="Sig_transdc_resp-reg_C-effctor"/>
</dbReference>
<dbReference type="EMBL" id="BAABGM010000007">
    <property type="protein sequence ID" value="GAA4401401.1"/>
    <property type="molecule type" value="Genomic_DNA"/>
</dbReference>
<dbReference type="RefSeq" id="WP_345203235.1">
    <property type="nucleotide sequence ID" value="NZ_BAABGM010000007.1"/>
</dbReference>
<evidence type="ECO:0000256" key="1">
    <source>
        <dbReference type="ARBA" id="ARBA00023015"/>
    </source>
</evidence>
<dbReference type="InterPro" id="IPR000792">
    <property type="entry name" value="Tscrpt_reg_LuxR_C"/>
</dbReference>
<dbReference type="Proteomes" id="UP001500945">
    <property type="component" value="Unassembled WGS sequence"/>
</dbReference>
<dbReference type="SUPFAM" id="SSF46894">
    <property type="entry name" value="C-terminal effector domain of the bipartite response regulators"/>
    <property type="match status" value="1"/>
</dbReference>
<protein>
    <submittedName>
        <fullName evidence="5">LuxR C-terminal-related transcriptional regulator</fullName>
    </submittedName>
</protein>
<comment type="caution">
    <text evidence="5">The sequence shown here is derived from an EMBL/GenBank/DDBJ whole genome shotgun (WGS) entry which is preliminary data.</text>
</comment>
<organism evidence="5 6">
    <name type="scientific">Fodinibacter luteus</name>
    <dbReference type="NCBI Taxonomy" id="552064"/>
    <lineage>
        <taxon>Bacteria</taxon>
        <taxon>Bacillati</taxon>
        <taxon>Actinomycetota</taxon>
        <taxon>Actinomycetes</taxon>
        <taxon>Micrococcales</taxon>
        <taxon>Intrasporangiaceae</taxon>
        <taxon>Fodinibacter (ex Wang et al. 2009)</taxon>
    </lineage>
</organism>
<evidence type="ECO:0000259" key="4">
    <source>
        <dbReference type="PROSITE" id="PS50043"/>
    </source>
</evidence>
<evidence type="ECO:0000313" key="6">
    <source>
        <dbReference type="Proteomes" id="UP001500945"/>
    </source>
</evidence>
<evidence type="ECO:0000313" key="5">
    <source>
        <dbReference type="EMBL" id="GAA4401401.1"/>
    </source>
</evidence>
<dbReference type="PROSITE" id="PS50043">
    <property type="entry name" value="HTH_LUXR_2"/>
    <property type="match status" value="1"/>
</dbReference>
<gene>
    <name evidence="5" type="ORF">GCM10023168_10990</name>
</gene>
<dbReference type="Pfam" id="PF00196">
    <property type="entry name" value="GerE"/>
    <property type="match status" value="1"/>
</dbReference>
<sequence>MPLVAERLRARVRDAARSAPDSEAFRHEVLDAIHERVPFDAGCLGGTDPYALVPTSLTTRGYDDPRAYAMAAEVEYGEADEPGSFESMVRARVPIQTLREASGDRVRATLRYAELLAPYGLGDEVRMVFRGGDGLVWGVATLSRRGASQFTAPEEAAIASVLTDVGHGLRAMLFRDGVGRVAADAEGPAIAVVGADNEFEMATPAALELFERLGWGATGRPVPHAPAALVASRLRASGQETLVLRTRTRDGEWLVVRAGRHDDENPPRRVVMTLERARPPELVSLMGAAYGLTRRECQVLLLSLRGATREEMARALVISPYTVQDHLKNIFAKAGVNSRRRLVARLVDTECLPRVGSPVGPDGWFVPS</sequence>
<name>A0ABP8K752_9MICO</name>
<proteinExistence type="predicted"/>
<keyword evidence="2" id="KW-0238">DNA-binding</keyword>
<keyword evidence="3" id="KW-0804">Transcription</keyword>